<dbReference type="Proteomes" id="UP000616114">
    <property type="component" value="Unassembled WGS sequence"/>
</dbReference>
<keyword evidence="7 8" id="KW-0119">Carbohydrate metabolism</keyword>
<dbReference type="Gene3D" id="3.40.190.90">
    <property type="match status" value="1"/>
</dbReference>
<feature type="binding site" evidence="9">
    <location>
        <position position="94"/>
    </location>
    <ligand>
        <name>Mn(2+)</name>
        <dbReference type="ChEBI" id="CHEBI:29035"/>
        <label>1</label>
    </ligand>
</feature>
<dbReference type="SUPFAM" id="SSF56655">
    <property type="entry name" value="Carbohydrate phosphatase"/>
    <property type="match status" value="1"/>
</dbReference>
<comment type="catalytic activity">
    <reaction evidence="1">
        <text>beta-D-fructose 1,6-bisphosphate + H2O = beta-D-fructose 6-phosphate + phosphate</text>
        <dbReference type="Rhea" id="RHEA:11064"/>
        <dbReference type="ChEBI" id="CHEBI:15377"/>
        <dbReference type="ChEBI" id="CHEBI:32966"/>
        <dbReference type="ChEBI" id="CHEBI:43474"/>
        <dbReference type="ChEBI" id="CHEBI:57634"/>
        <dbReference type="EC" id="3.1.3.11"/>
    </reaction>
</comment>
<dbReference type="PIRSF" id="PIRSF004532">
    <property type="entry name" value="GlpX"/>
    <property type="match status" value="1"/>
</dbReference>
<comment type="similarity">
    <text evidence="3 8">Belongs to the FBPase class 2 family.</text>
</comment>
<keyword evidence="4 9" id="KW-0479">Metal-binding</keyword>
<dbReference type="RefSeq" id="WP_188552046.1">
    <property type="nucleotide sequence ID" value="NZ_BMFY01000023.1"/>
</dbReference>
<feature type="binding site" evidence="9">
    <location>
        <position position="70"/>
    </location>
    <ligand>
        <name>Mn(2+)</name>
        <dbReference type="ChEBI" id="CHEBI:29035"/>
        <label>1</label>
    </ligand>
</feature>
<evidence type="ECO:0000256" key="10">
    <source>
        <dbReference type="PIRSR" id="PIRSR004532-2"/>
    </source>
</evidence>
<organism evidence="12 13">
    <name type="scientific">Sediminivirga luteola</name>
    <dbReference type="NCBI Taxonomy" id="1774748"/>
    <lineage>
        <taxon>Bacteria</taxon>
        <taxon>Bacillati</taxon>
        <taxon>Actinomycetota</taxon>
        <taxon>Actinomycetes</taxon>
        <taxon>Micrococcales</taxon>
        <taxon>Brevibacteriaceae</taxon>
        <taxon>Sediminivirga</taxon>
    </lineage>
</organism>
<protein>
    <recommendedName>
        <fullName evidence="8">Fructose-1,6-bisphosphatase</fullName>
    </recommendedName>
</protein>
<dbReference type="GO" id="GO:0030388">
    <property type="term" value="P:fructose 1,6-bisphosphate metabolic process"/>
    <property type="evidence" value="ECO:0007669"/>
    <property type="project" value="TreeGrafter"/>
</dbReference>
<feature type="binding site" evidence="9">
    <location>
        <position position="122"/>
    </location>
    <ligand>
        <name>Mn(2+)</name>
        <dbReference type="ChEBI" id="CHEBI:29035"/>
        <label>2</label>
    </ligand>
</feature>
<name>A0A8J2U182_9MICO</name>
<dbReference type="InterPro" id="IPR004464">
    <property type="entry name" value="FBPase_class-2/SBPase"/>
</dbReference>
<reference evidence="12" key="2">
    <citation type="submission" date="2020-09" db="EMBL/GenBank/DDBJ databases">
        <authorList>
            <person name="Sun Q."/>
            <person name="Zhou Y."/>
        </authorList>
    </citation>
    <scope>NUCLEOTIDE SEQUENCE</scope>
    <source>
        <strain evidence="12">CGMCC 1.12785</strain>
    </source>
</reference>
<evidence type="ECO:0000256" key="1">
    <source>
        <dbReference type="ARBA" id="ARBA00001273"/>
    </source>
</evidence>
<dbReference type="EMBL" id="BMFY01000023">
    <property type="protein sequence ID" value="GGA28270.1"/>
    <property type="molecule type" value="Genomic_DNA"/>
</dbReference>
<feature type="binding site" evidence="10">
    <location>
        <begin position="204"/>
        <end position="206"/>
    </location>
    <ligand>
        <name>substrate</name>
    </ligand>
</feature>
<evidence type="ECO:0000256" key="7">
    <source>
        <dbReference type="ARBA" id="ARBA00023277"/>
    </source>
</evidence>
<comment type="caution">
    <text evidence="12">The sequence shown here is derived from an EMBL/GenBank/DDBJ whole genome shotgun (WGS) entry which is preliminary data.</text>
</comment>
<feature type="binding site" evidence="10">
    <location>
        <begin position="226"/>
        <end position="228"/>
    </location>
    <ligand>
        <name>substrate</name>
    </ligand>
</feature>
<dbReference type="CDD" id="cd01516">
    <property type="entry name" value="FBPase_glpX"/>
    <property type="match status" value="1"/>
</dbReference>
<accession>A0A8J2U182</accession>
<comment type="pathway">
    <text evidence="2">Carbohydrate biosynthesis; gluconeogenesis.</text>
</comment>
<evidence type="ECO:0000313" key="13">
    <source>
        <dbReference type="Proteomes" id="UP000616114"/>
    </source>
</evidence>
<dbReference type="GO" id="GO:0046872">
    <property type="term" value="F:metal ion binding"/>
    <property type="evidence" value="ECO:0007669"/>
    <property type="project" value="UniProtKB-KW"/>
</dbReference>
<comment type="cofactor">
    <cofactor evidence="9">
        <name>Mn(2+)</name>
        <dbReference type="ChEBI" id="CHEBI:29035"/>
    </cofactor>
</comment>
<dbReference type="GO" id="GO:0042132">
    <property type="term" value="F:fructose 1,6-bisphosphate 1-phosphatase activity"/>
    <property type="evidence" value="ECO:0007669"/>
    <property type="project" value="UniProtKB-EC"/>
</dbReference>
<evidence type="ECO:0000256" key="9">
    <source>
        <dbReference type="PIRSR" id="PIRSR004532-1"/>
    </source>
</evidence>
<dbReference type="UniPathway" id="UPA00138"/>
<feature type="binding site" evidence="10">
    <location>
        <position position="250"/>
    </location>
    <ligand>
        <name>substrate</name>
    </ligand>
</feature>
<feature type="compositionally biased region" description="Polar residues" evidence="11">
    <location>
        <begin position="1"/>
        <end position="11"/>
    </location>
</feature>
<evidence type="ECO:0000256" key="6">
    <source>
        <dbReference type="ARBA" id="ARBA00023211"/>
    </source>
</evidence>
<evidence type="ECO:0000313" key="12">
    <source>
        <dbReference type="EMBL" id="GGA28270.1"/>
    </source>
</evidence>
<evidence type="ECO:0000256" key="3">
    <source>
        <dbReference type="ARBA" id="ARBA00008989"/>
    </source>
</evidence>
<keyword evidence="5" id="KW-0378">Hydrolase</keyword>
<evidence type="ECO:0000256" key="4">
    <source>
        <dbReference type="ARBA" id="ARBA00022723"/>
    </source>
</evidence>
<evidence type="ECO:0000256" key="11">
    <source>
        <dbReference type="SAM" id="MobiDB-lite"/>
    </source>
</evidence>
<dbReference type="NCBIfam" id="TIGR00330">
    <property type="entry name" value="glpX"/>
    <property type="match status" value="1"/>
</dbReference>
<gene>
    <name evidence="12" type="ORF">GCM10011333_33800</name>
</gene>
<dbReference type="PANTHER" id="PTHR30447">
    <property type="entry name" value="FRUCTOSE-1,6-BISPHOSPHATASE CLASS 2"/>
    <property type="match status" value="1"/>
</dbReference>
<dbReference type="GO" id="GO:0005829">
    <property type="term" value="C:cytosol"/>
    <property type="evidence" value="ECO:0007669"/>
    <property type="project" value="TreeGrafter"/>
</dbReference>
<evidence type="ECO:0000256" key="8">
    <source>
        <dbReference type="PIRNR" id="PIRNR004532"/>
    </source>
</evidence>
<dbReference type="Pfam" id="PF03320">
    <property type="entry name" value="FBPase_glpX"/>
    <property type="match status" value="1"/>
</dbReference>
<feature type="binding site" evidence="9">
    <location>
        <position position="125"/>
    </location>
    <ligand>
        <name>Mn(2+)</name>
        <dbReference type="ChEBI" id="CHEBI:29035"/>
        <label>2</label>
    </ligand>
</feature>
<proteinExistence type="inferred from homology"/>
<feature type="binding site" evidence="10">
    <location>
        <position position="157"/>
    </location>
    <ligand>
        <name>substrate</name>
    </ligand>
</feature>
<sequence length="370" mass="39050">MTPKTPSTSEAGTEEHPGQPATVTDSWSESLRVASNAPDRNLALELVRVTEAAAIAAAPWVGRGDKNSADGAAVAAMRNVISTVRMQGTVVIGEGEKDEAPMLFNGEAVGDGQGPACDVAVDPIDGTRLTALGMPNAISVMAVTEAGAMYDPSAVFYMEKLVAGPEAADTVDLRLPIKENIRRVAKAKGYGRDLSQVTVVILDRPRHQEIIDEVRAAGARIRLITDGDVAGAIAACRPDTGIDMLMGIGGTPEGIITACAIRSLGGVIQGRLWPQTDEEREKAALAGLTPGEVLNTEDLVDCDNTYFVATGITDGDLLKGVRYEGDRVHTQSLVMRSRSGTVRTIHAEHQLEKTRAYVDAAEEAARLGLV</sequence>
<dbReference type="FunFam" id="3.40.190.90:FF:000001">
    <property type="entry name" value="Fructose-1,6-bisphosphatase"/>
    <property type="match status" value="1"/>
</dbReference>
<dbReference type="Gene3D" id="3.30.540.10">
    <property type="entry name" value="Fructose-1,6-Bisphosphatase, subunit A, domain 1"/>
    <property type="match status" value="1"/>
</dbReference>
<feature type="binding site" evidence="10">
    <location>
        <begin position="125"/>
        <end position="127"/>
    </location>
    <ligand>
        <name>substrate</name>
    </ligand>
</feature>
<dbReference type="AlphaFoldDB" id="A0A8J2U182"/>
<dbReference type="PANTHER" id="PTHR30447:SF0">
    <property type="entry name" value="FRUCTOSE-1,6-BISPHOSPHATASE 1 CLASS 2-RELATED"/>
    <property type="match status" value="1"/>
</dbReference>
<feature type="binding site" evidence="9">
    <location>
        <position position="253"/>
    </location>
    <ligand>
        <name>Mn(2+)</name>
        <dbReference type="ChEBI" id="CHEBI:29035"/>
        <label>2</label>
    </ligand>
</feature>
<keyword evidence="6 9" id="KW-0464">Manganese</keyword>
<dbReference type="GO" id="GO:0006071">
    <property type="term" value="P:glycerol metabolic process"/>
    <property type="evidence" value="ECO:0007669"/>
    <property type="project" value="InterPro"/>
</dbReference>
<reference evidence="12" key="1">
    <citation type="journal article" date="2014" name="Int. J. Syst. Evol. Microbiol.">
        <title>Complete genome sequence of Corynebacterium casei LMG S-19264T (=DSM 44701T), isolated from a smear-ripened cheese.</title>
        <authorList>
            <consortium name="US DOE Joint Genome Institute (JGI-PGF)"/>
            <person name="Walter F."/>
            <person name="Albersmeier A."/>
            <person name="Kalinowski J."/>
            <person name="Ruckert C."/>
        </authorList>
    </citation>
    <scope>NUCLEOTIDE SEQUENCE</scope>
    <source>
        <strain evidence="12">CGMCC 1.12785</strain>
    </source>
</reference>
<keyword evidence="13" id="KW-1185">Reference proteome</keyword>
<evidence type="ECO:0000256" key="5">
    <source>
        <dbReference type="ARBA" id="ARBA00022801"/>
    </source>
</evidence>
<feature type="region of interest" description="Disordered" evidence="11">
    <location>
        <begin position="1"/>
        <end position="26"/>
    </location>
</feature>
<evidence type="ECO:0000256" key="2">
    <source>
        <dbReference type="ARBA" id="ARBA00004742"/>
    </source>
</evidence>
<dbReference type="GO" id="GO:0006094">
    <property type="term" value="P:gluconeogenesis"/>
    <property type="evidence" value="ECO:0007669"/>
    <property type="project" value="UniProtKB-UniPathway"/>
</dbReference>